<dbReference type="GO" id="GO:0003676">
    <property type="term" value="F:nucleic acid binding"/>
    <property type="evidence" value="ECO:0007669"/>
    <property type="project" value="InterPro"/>
</dbReference>
<organism evidence="1 2">
    <name type="scientific">Gloeocapsopsis dulcis AAB1 = 1H9</name>
    <dbReference type="NCBI Taxonomy" id="1433147"/>
    <lineage>
        <taxon>Bacteria</taxon>
        <taxon>Bacillati</taxon>
        <taxon>Cyanobacteriota</taxon>
        <taxon>Cyanophyceae</taxon>
        <taxon>Oscillatoriophycideae</taxon>
        <taxon>Chroococcales</taxon>
        <taxon>Chroococcaceae</taxon>
        <taxon>Gloeocapsopsis</taxon>
        <taxon>Gloeocapsopsis dulcis</taxon>
    </lineage>
</organism>
<dbReference type="SUPFAM" id="SSF52980">
    <property type="entry name" value="Restriction endonuclease-like"/>
    <property type="match status" value="1"/>
</dbReference>
<dbReference type="EMBL" id="NAPY01000044">
    <property type="protein sequence ID" value="MUL38607.1"/>
    <property type="molecule type" value="Genomic_DNA"/>
</dbReference>
<dbReference type="RefSeq" id="WP_105218997.1">
    <property type="nucleotide sequence ID" value="NZ_CAWNSU010000025.1"/>
</dbReference>
<protein>
    <submittedName>
        <fullName evidence="1">Fatty-acid synthase</fullName>
    </submittedName>
</protein>
<reference evidence="1 2" key="1">
    <citation type="journal article" date="2019" name="Front. Microbiol.">
        <title>Genomic Features for Desiccation Tolerance and Sugar Biosynthesis in the Extremophile Gloeocapsopsis sp. UTEX B3054.</title>
        <authorList>
            <person name="Urrejola C."/>
            <person name="Alcorta J."/>
            <person name="Salas L."/>
            <person name="Vasquez M."/>
            <person name="Polz M.F."/>
            <person name="Vicuna R."/>
            <person name="Diez B."/>
        </authorList>
    </citation>
    <scope>NUCLEOTIDE SEQUENCE [LARGE SCALE GENOMIC DNA]</scope>
    <source>
        <strain evidence="1 2">1H9</strain>
    </source>
</reference>
<dbReference type="InterPro" id="IPR014919">
    <property type="entry name" value="XisH"/>
</dbReference>
<comment type="caution">
    <text evidence="1">The sequence shown here is derived from an EMBL/GenBank/DDBJ whole genome shotgun (WGS) entry which is preliminary data.</text>
</comment>
<proteinExistence type="predicted"/>
<dbReference type="CDD" id="cd22366">
    <property type="entry name" value="XisH-like"/>
    <property type="match status" value="1"/>
</dbReference>
<name>A0A6N8G2P9_9CHRO</name>
<dbReference type="AlphaFoldDB" id="A0A6N8G2P9"/>
<dbReference type="Proteomes" id="UP000441797">
    <property type="component" value="Unassembled WGS sequence"/>
</dbReference>
<dbReference type="Pfam" id="PF08814">
    <property type="entry name" value="XisH"/>
    <property type="match status" value="1"/>
</dbReference>
<gene>
    <name evidence="1" type="ORF">BWI75_20350</name>
</gene>
<dbReference type="Gene3D" id="3.40.1350.10">
    <property type="match status" value="1"/>
</dbReference>
<keyword evidence="2" id="KW-1185">Reference proteome</keyword>
<accession>A0A6N8G2P9</accession>
<evidence type="ECO:0000313" key="1">
    <source>
        <dbReference type="EMBL" id="MUL38607.1"/>
    </source>
</evidence>
<sequence>MYHDTVRVALEKDGWTITNDPLMLPIGEQSVYVDLGAEKLLTAEKEGQKNAVEIKSFLSRSPVKDLEVALGQYVLYKGVMTYREEKRRLYLAIRDDVYLDIFSEPIGRIFIENHQLSIIVFDPITEEIVKWIN</sequence>
<evidence type="ECO:0000313" key="2">
    <source>
        <dbReference type="Proteomes" id="UP000441797"/>
    </source>
</evidence>
<dbReference type="InterPro" id="IPR011856">
    <property type="entry name" value="tRNA_endonuc-like_dom_sf"/>
</dbReference>
<dbReference type="InterPro" id="IPR011335">
    <property type="entry name" value="Restrct_endonuc-II-like"/>
</dbReference>